<protein>
    <submittedName>
        <fullName evidence="10">Protein capicua homolog isoform X2</fullName>
    </submittedName>
</protein>
<keyword evidence="9" id="KW-1185">Reference proteome</keyword>
<evidence type="ECO:0000256" key="2">
    <source>
        <dbReference type="ARBA" id="ARBA00023015"/>
    </source>
</evidence>
<feature type="compositionally biased region" description="Low complexity" evidence="7">
    <location>
        <begin position="216"/>
        <end position="228"/>
    </location>
</feature>
<evidence type="ECO:0000256" key="6">
    <source>
        <dbReference type="PROSITE-ProRule" id="PRU00267"/>
    </source>
</evidence>
<dbReference type="InterPro" id="IPR009071">
    <property type="entry name" value="HMG_box_dom"/>
</dbReference>
<organism evidence="9 10">
    <name type="scientific">Hydra vulgaris</name>
    <name type="common">Hydra</name>
    <name type="synonym">Hydra attenuata</name>
    <dbReference type="NCBI Taxonomy" id="6087"/>
    <lineage>
        <taxon>Eukaryota</taxon>
        <taxon>Metazoa</taxon>
        <taxon>Cnidaria</taxon>
        <taxon>Hydrozoa</taxon>
        <taxon>Hydroidolina</taxon>
        <taxon>Anthoathecata</taxon>
        <taxon>Aplanulata</taxon>
        <taxon>Hydridae</taxon>
        <taxon>Hydra</taxon>
    </lineage>
</organism>
<keyword evidence="5 6" id="KW-0539">Nucleus</keyword>
<evidence type="ECO:0000256" key="7">
    <source>
        <dbReference type="SAM" id="MobiDB-lite"/>
    </source>
</evidence>
<dbReference type="InterPro" id="IPR052412">
    <property type="entry name" value="CC-Dev_Transcription_Reg"/>
</dbReference>
<dbReference type="Pfam" id="PF16090">
    <property type="entry name" value="DUF4819"/>
    <property type="match status" value="1"/>
</dbReference>
<dbReference type="PANTHER" id="PTHR13059">
    <property type="entry name" value="HMG-BOX TRANSCRIPTION FACTOR BBX"/>
    <property type="match status" value="1"/>
</dbReference>
<feature type="domain" description="HMG box" evidence="8">
    <location>
        <begin position="521"/>
        <end position="589"/>
    </location>
</feature>
<evidence type="ECO:0000313" key="10">
    <source>
        <dbReference type="RefSeq" id="XP_065644306.1"/>
    </source>
</evidence>
<dbReference type="RefSeq" id="XP_065644306.1">
    <property type="nucleotide sequence ID" value="XM_065788234.1"/>
</dbReference>
<dbReference type="SUPFAM" id="SSF47095">
    <property type="entry name" value="HMG-box"/>
    <property type="match status" value="1"/>
</dbReference>
<dbReference type="Pfam" id="PF25981">
    <property type="entry name" value="HTH_Cic_C"/>
    <property type="match status" value="1"/>
</dbReference>
<dbReference type="PANTHER" id="PTHR13059:SF13">
    <property type="entry name" value="PROTEIN CAPICUA HOMOLOG"/>
    <property type="match status" value="1"/>
</dbReference>
<evidence type="ECO:0000313" key="9">
    <source>
        <dbReference type="Proteomes" id="UP001652625"/>
    </source>
</evidence>
<dbReference type="Proteomes" id="UP001652625">
    <property type="component" value="Chromosome 01"/>
</dbReference>
<proteinExistence type="predicted"/>
<accession>A0ABM4B635</accession>
<keyword evidence="1" id="KW-0597">Phosphoprotein</keyword>
<dbReference type="GeneID" id="100200724"/>
<dbReference type="SMART" id="SM00398">
    <property type="entry name" value="HMG"/>
    <property type="match status" value="1"/>
</dbReference>
<dbReference type="InterPro" id="IPR032147">
    <property type="entry name" value="Cic_dom"/>
</dbReference>
<dbReference type="PROSITE" id="PS50118">
    <property type="entry name" value="HMG_BOX_2"/>
    <property type="match status" value="1"/>
</dbReference>
<keyword evidence="2" id="KW-0805">Transcription regulation</keyword>
<evidence type="ECO:0000256" key="4">
    <source>
        <dbReference type="ARBA" id="ARBA00023163"/>
    </source>
</evidence>
<keyword evidence="4" id="KW-0804">Transcription</keyword>
<feature type="region of interest" description="Disordered" evidence="7">
    <location>
        <begin position="294"/>
        <end position="315"/>
    </location>
</feature>
<sequence length="937" mass="106199">MLSFGEFIPTTYSNLLYHTELFQKSQSMKFSTQNTTFEKKKIIPGNLKKENKYKLCFNEILGKQGNLYIPGVVTNLNDYGEVKVVFDNDDSIPYIFDLTNGNDDVIINIAPHRNAVKVGSIVCTRIDKEDIFVKSEVLEIKDRPLKYKVKLFINNDDNHIKWVTRTDIRCLNTPIEKHKTNYDNEETDSAVSEMETDLEVDEVFTTSNQVSVVQSSSSCCSTPQSNGSKSSRAPTPSVYKKGEIVVAQDGFRKKFNGKQWRRLCSFANCDKESQKKGFCSRHLSSQYDFKKARVSNSTPDNLSSHSVTPSSDYHRLDESDFDAASSLISLSRCATPFSEPSTPLNKSPGKSVSPNRVLCSSPLQHIVFIPSTYAQSTPKLSPTDSGISLLHEGNSSINLTPKNNLNNNHLILKNVHKLQTVETFSPIHPSASLGLNSLSPVAVQALKPFCCIPSSVSSMPNSMVNPIPLGSNMSVFTKPLFSNETTKCGINIEQQNIKSPSSKWNSRGNQKKLIHIEKDHVRRPMNAFMIFSKKHRKDVHKRNPNQDNRTVSKILGEMWYNSSQDEQLKYKRLADDVKNAHYKNNPDWKWTTKDKLKKKENSEQTINSGYNTTFDENISEKNSSKELMQLDCKEDSSIALDFDLKVPLSQSTSLIRNFSITKKKSFSFDAQDIEEHEQERAALLLEKQQSSNHLLSLNGSFPVKITSMVSPSITPNKVFHSISELIKKDDSYKDQFFPVEGQQSYIVDQQLDQHLSLDNRLDSFPQEDPESTMDLDLNINSKNICIPRIRFSDSQIHLGEDSQDVKPLLTPLSPTRKSILKKKTEKLEEVDPSDQITVPSALINRSGKTIVSENLSENVNCTNLNLSQTSKRISLDKRRNLVLSLFGQHGFYPPESVTVAFQSKYKDFFPTRWSLQVKIREVRQNMKRASPLKHKNR</sequence>
<feature type="DNA-binding region" description="HMG box" evidence="6">
    <location>
        <begin position="521"/>
        <end position="589"/>
    </location>
</feature>
<name>A0ABM4B635_HYDVU</name>
<feature type="compositionally biased region" description="Polar residues" evidence="7">
    <location>
        <begin position="294"/>
        <end position="311"/>
    </location>
</feature>
<dbReference type="Pfam" id="PF00505">
    <property type="entry name" value="HMG_box"/>
    <property type="match status" value="1"/>
</dbReference>
<dbReference type="Gene3D" id="1.10.30.10">
    <property type="entry name" value="High mobility group box domain"/>
    <property type="match status" value="1"/>
</dbReference>
<evidence type="ECO:0000256" key="3">
    <source>
        <dbReference type="ARBA" id="ARBA00023125"/>
    </source>
</evidence>
<keyword evidence="3 6" id="KW-0238">DNA-binding</keyword>
<feature type="region of interest" description="Disordered" evidence="7">
    <location>
        <begin position="216"/>
        <end position="236"/>
    </location>
</feature>
<evidence type="ECO:0000256" key="1">
    <source>
        <dbReference type="ARBA" id="ARBA00022553"/>
    </source>
</evidence>
<reference evidence="10" key="2">
    <citation type="submission" date="2025-08" db="UniProtKB">
        <authorList>
            <consortium name="RefSeq"/>
        </authorList>
    </citation>
    <scope>IDENTIFICATION</scope>
</reference>
<reference evidence="9" key="1">
    <citation type="submission" date="2025-05" db="UniProtKB">
        <authorList>
            <consortium name="RefSeq"/>
        </authorList>
    </citation>
    <scope>NUCLEOTIDE SEQUENCE [LARGE SCALE GENOMIC DNA]</scope>
</reference>
<gene>
    <name evidence="10" type="primary">LOC100200724</name>
</gene>
<dbReference type="InterPro" id="IPR058606">
    <property type="entry name" value="HTH_Cic_C"/>
</dbReference>
<dbReference type="InterPro" id="IPR036910">
    <property type="entry name" value="HMG_box_dom_sf"/>
</dbReference>
<evidence type="ECO:0000256" key="5">
    <source>
        <dbReference type="ARBA" id="ARBA00023242"/>
    </source>
</evidence>
<evidence type="ECO:0000259" key="8">
    <source>
        <dbReference type="PROSITE" id="PS50118"/>
    </source>
</evidence>